<dbReference type="Proteomes" id="UP000578531">
    <property type="component" value="Unassembled WGS sequence"/>
</dbReference>
<dbReference type="AlphaFoldDB" id="A0A8H6G2Y7"/>
<dbReference type="RefSeq" id="XP_037168858.1">
    <property type="nucleotide sequence ID" value="XM_037304063.1"/>
</dbReference>
<proteinExistence type="predicted"/>
<reference evidence="1 2" key="1">
    <citation type="journal article" date="2020" name="Genomics">
        <title>Complete, high-quality genomes from long-read metagenomic sequencing of two wolf lichen thalli reveals enigmatic genome architecture.</title>
        <authorList>
            <person name="McKenzie S.K."/>
            <person name="Walston R.F."/>
            <person name="Allen J.L."/>
        </authorList>
    </citation>
    <scope>NUCLEOTIDE SEQUENCE [LARGE SCALE GENOMIC DNA]</scope>
    <source>
        <strain evidence="1">WasteWater2</strain>
    </source>
</reference>
<evidence type="ECO:0000313" key="2">
    <source>
        <dbReference type="Proteomes" id="UP000578531"/>
    </source>
</evidence>
<sequence length="103" mass="11585">MTIVAGFFGGASMRNFPSEQNPVDPETELDVCVNKFRRTGFQGGLIKLVVISVEIQRDFDTFASKEIEMPLLYITGTKDWLNYQHPGFIDKLRKGCAGFHGLK</sequence>
<name>A0A8H6G2Y7_9LECA</name>
<dbReference type="Gene3D" id="3.40.50.1820">
    <property type="entry name" value="alpha/beta hydrolase"/>
    <property type="match status" value="1"/>
</dbReference>
<comment type="caution">
    <text evidence="1">The sequence shown here is derived from an EMBL/GenBank/DDBJ whole genome shotgun (WGS) entry which is preliminary data.</text>
</comment>
<gene>
    <name evidence="1" type="ORF">HO173_002127</name>
</gene>
<accession>A0A8H6G2Y7</accession>
<dbReference type="EMBL" id="JACCJC010000005">
    <property type="protein sequence ID" value="KAF6239583.1"/>
    <property type="molecule type" value="Genomic_DNA"/>
</dbReference>
<evidence type="ECO:0000313" key="1">
    <source>
        <dbReference type="EMBL" id="KAF6239583.1"/>
    </source>
</evidence>
<dbReference type="InterPro" id="IPR029058">
    <property type="entry name" value="AB_hydrolase_fold"/>
</dbReference>
<dbReference type="GeneID" id="59283801"/>
<organism evidence="1 2">
    <name type="scientific">Letharia columbiana</name>
    <dbReference type="NCBI Taxonomy" id="112416"/>
    <lineage>
        <taxon>Eukaryota</taxon>
        <taxon>Fungi</taxon>
        <taxon>Dikarya</taxon>
        <taxon>Ascomycota</taxon>
        <taxon>Pezizomycotina</taxon>
        <taxon>Lecanoromycetes</taxon>
        <taxon>OSLEUM clade</taxon>
        <taxon>Lecanoromycetidae</taxon>
        <taxon>Lecanorales</taxon>
        <taxon>Lecanorineae</taxon>
        <taxon>Parmeliaceae</taxon>
        <taxon>Letharia</taxon>
    </lineage>
</organism>
<dbReference type="OrthoDB" id="408373at2759"/>
<protein>
    <submittedName>
        <fullName evidence="1">Uncharacterized protein</fullName>
    </submittedName>
</protein>
<keyword evidence="2" id="KW-1185">Reference proteome</keyword>